<proteinExistence type="predicted"/>
<evidence type="ECO:0000256" key="2">
    <source>
        <dbReference type="ARBA" id="ARBA00022723"/>
    </source>
</evidence>
<keyword evidence="2" id="KW-0479">Metal-binding</keyword>
<feature type="domain" description="C2H2-type" evidence="9">
    <location>
        <begin position="756"/>
        <end position="784"/>
    </location>
</feature>
<accession>A0A095AF27</accession>
<evidence type="ECO:0000256" key="3">
    <source>
        <dbReference type="ARBA" id="ARBA00022737"/>
    </source>
</evidence>
<name>A0A095AF27_SCHHA</name>
<evidence type="ECO:0000256" key="6">
    <source>
        <dbReference type="ARBA" id="ARBA00023242"/>
    </source>
</evidence>
<evidence type="ECO:0000259" key="9">
    <source>
        <dbReference type="PROSITE" id="PS50157"/>
    </source>
</evidence>
<evidence type="ECO:0000256" key="8">
    <source>
        <dbReference type="SAM" id="MobiDB-lite"/>
    </source>
</evidence>
<evidence type="ECO:0000313" key="10">
    <source>
        <dbReference type="EMBL" id="KGB32456.1"/>
    </source>
</evidence>
<sequence length="1138" mass="126244">MTSNNSRRPILPKTHSTLSVVNHKKSTSGVDSTPLTSAPSSSSSSLSSFRAIAPKSNQDHTVIITPEVVKQNESSEDVVHYCDIESSSQDFNPLRNYRSIYANNVVPRSYLRVTHQRVLLPSHTIPRTPINSDTLPSGPSSSGFNVNKKGSLRPVVKFLLRIGSALVRSQYEPAVDKEVTPHQLLSNRRKRRRVDEEPTRLSTDKISIETINISHLEWKPKARHPRWEDIWNYCHHCRCPYVPTSALELLRHLERGHQKLVNVNSLVIPKKTRLEKVDCNECMLNAAELLGNKLISRFYIPLTVNIFDSSNISPYTCFVCGIVNKSQRLLENHFQRVHPQLTPGRIEKPTVILCSICGFPTQTNLIRHSSHHLHSDVSIHVSCKSNSSIHNSAPWSGCDAHALACLMLYPTMYARFGLPFHVAHFLYALIQRMLMARINQFGGWSVQSYTLRCCAAISAIYGELVDPDQGKPLIQSKMRILEHNNSLKSVFSEASTPSTVSFYNSTPAQIRTCNSKSAIPISLSTVLVSSSLPIQPCFASSSSSVNLTNISSVCILPNSSPITSVSDLVSKSVTGSILPSVLVSQPTTTPSVSVKHTLPFEPMPPVCVTISKQSNLFMHGNTQIPATTSSWSIVSSSNPTLLSFLSSNQSKIPIQPKPVIPVSVGLASDNLLQQQSSLTNNGDNTIRVQVKGLRHIPTIPCRLCGQLFWTKAGVIRHQHVSCGFCDEKALCNSTYYLHEIIKHPQHFAYRLNKDVYNCPQCCRMFSDMVSFIIHLQTVHFFTVPDEINNNICKYGSTRNNKINFNYLTMSSKLINLSTLYSSLSMSTISVSYSLPDNIAVYIKPEEIPCWKCSVCNAHFITINHLDLHMAQASHQYWCPLCLYACERAISLWKHYCSSHNKESELNHISAKNKFYRIVKPQSIGATNTSTSITTTPTTLSPSSSLSTVAAAKIIASPLKQVTTTTTIITSTLSNQPIRLSITTSSPSSSSAKFIDVHDDSASGGSVCDVINSSTLSMSKHSNESRLSLNRFVKWITGEQLKFGKLLSTTAINNNTETSAVTMATSSLNNQTTDQITIIDDNNDDDNNTDDKRDELNKGLNTIEHDNVGNGEDEGVICPMCEFHSKLRSDVMQHIMDFH</sequence>
<dbReference type="STRING" id="6185.A0A095AF27"/>
<comment type="subcellular location">
    <subcellularLocation>
        <location evidence="1">Nucleus</location>
    </subcellularLocation>
</comment>
<dbReference type="InterPro" id="IPR013087">
    <property type="entry name" value="Znf_C2H2_type"/>
</dbReference>
<dbReference type="GO" id="GO:0005634">
    <property type="term" value="C:nucleus"/>
    <property type="evidence" value="ECO:0007669"/>
    <property type="project" value="UniProtKB-SubCell"/>
</dbReference>
<keyword evidence="5" id="KW-0862">Zinc</keyword>
<keyword evidence="6" id="KW-0539">Nucleus</keyword>
<evidence type="ECO:0000256" key="1">
    <source>
        <dbReference type="ARBA" id="ARBA00004123"/>
    </source>
</evidence>
<keyword evidence="4 7" id="KW-0863">Zinc-finger</keyword>
<evidence type="ECO:0000256" key="7">
    <source>
        <dbReference type="PROSITE-ProRule" id="PRU00042"/>
    </source>
</evidence>
<keyword evidence="3" id="KW-0677">Repeat</keyword>
<dbReference type="InterPro" id="IPR050888">
    <property type="entry name" value="ZnF_C2H2-type_TF"/>
</dbReference>
<dbReference type="PROSITE" id="PS50157">
    <property type="entry name" value="ZINC_FINGER_C2H2_2"/>
    <property type="match status" value="1"/>
</dbReference>
<gene>
    <name evidence="10" type="ORF">MS3_00594</name>
</gene>
<evidence type="ECO:0000256" key="4">
    <source>
        <dbReference type="ARBA" id="ARBA00022771"/>
    </source>
</evidence>
<organism evidence="10">
    <name type="scientific">Schistosoma haematobium</name>
    <name type="common">Blood fluke</name>
    <dbReference type="NCBI Taxonomy" id="6185"/>
    <lineage>
        <taxon>Eukaryota</taxon>
        <taxon>Metazoa</taxon>
        <taxon>Spiralia</taxon>
        <taxon>Lophotrochozoa</taxon>
        <taxon>Platyhelminthes</taxon>
        <taxon>Trematoda</taxon>
        <taxon>Digenea</taxon>
        <taxon>Strigeidida</taxon>
        <taxon>Schistosomatoidea</taxon>
        <taxon>Schistosomatidae</taxon>
        <taxon>Schistosoma</taxon>
    </lineage>
</organism>
<reference evidence="10" key="1">
    <citation type="journal article" date="2012" name="Nat. Genet.">
        <title>Whole-genome sequence of Schistosoma haematobium.</title>
        <authorList>
            <person name="Young N.D."/>
            <person name="Jex A.R."/>
            <person name="Li B."/>
            <person name="Liu S."/>
            <person name="Yang L."/>
            <person name="Xiong Z."/>
            <person name="Li Y."/>
            <person name="Cantacessi C."/>
            <person name="Hall R.S."/>
            <person name="Xu X."/>
            <person name="Chen F."/>
            <person name="Wu X."/>
            <person name="Zerlotini A."/>
            <person name="Oliveira G."/>
            <person name="Hofmann A."/>
            <person name="Zhang G."/>
            <person name="Fang X."/>
            <person name="Kang Y."/>
            <person name="Campbell B.E."/>
            <person name="Loukas A."/>
            <person name="Ranganathan S."/>
            <person name="Rollinson D."/>
            <person name="Rinaldi G."/>
            <person name="Brindley P.J."/>
            <person name="Yang H."/>
            <person name="Wang J."/>
            <person name="Wang J."/>
            <person name="Gasser R.B."/>
        </authorList>
    </citation>
    <scope>NUCLEOTIDE SEQUENCE [LARGE SCALE GENOMIC DNA]</scope>
</reference>
<dbReference type="PROSITE" id="PS00028">
    <property type="entry name" value="ZINC_FINGER_C2H2_1"/>
    <property type="match status" value="3"/>
</dbReference>
<feature type="compositionally biased region" description="Low complexity" evidence="8">
    <location>
        <begin position="32"/>
        <end position="46"/>
    </location>
</feature>
<dbReference type="PANTHER" id="PTHR24406">
    <property type="entry name" value="TRANSCRIPTIONAL REPRESSOR CTCFL-RELATED"/>
    <property type="match status" value="1"/>
</dbReference>
<dbReference type="SMART" id="SM00355">
    <property type="entry name" value="ZnF_C2H2"/>
    <property type="match status" value="9"/>
</dbReference>
<protein>
    <recommendedName>
        <fullName evidence="9">C2H2-type domain-containing protein</fullName>
    </recommendedName>
</protein>
<evidence type="ECO:0000256" key="5">
    <source>
        <dbReference type="ARBA" id="ARBA00022833"/>
    </source>
</evidence>
<dbReference type="GO" id="GO:0008270">
    <property type="term" value="F:zinc ion binding"/>
    <property type="evidence" value="ECO:0007669"/>
    <property type="project" value="UniProtKB-KW"/>
</dbReference>
<dbReference type="EMBL" id="KL250504">
    <property type="protein sequence ID" value="KGB32456.1"/>
    <property type="molecule type" value="Genomic_DNA"/>
</dbReference>
<dbReference type="AlphaFoldDB" id="A0A095AF27"/>
<feature type="region of interest" description="Disordered" evidence="8">
    <location>
        <begin position="21"/>
        <end position="46"/>
    </location>
</feature>